<evidence type="ECO:0000313" key="2">
    <source>
        <dbReference type="EMBL" id="PWR22593.1"/>
    </source>
</evidence>
<dbReference type="InterPro" id="IPR013785">
    <property type="entry name" value="Aldolase_TIM"/>
</dbReference>
<sequence length="196" mass="20408">MDRTLATAARRLNARHGGRRHLPPLVMLTDRLRLPDPLAAAAGLPAGSIVILRDGDLPAGQRLTLGVELAALCRRRRLVLLVAGDPMLARCLKADGVHWPERRLPIRVRGFATAAAHSLPALIRARRAGVAAALLSPVLPTQSHPGAPCLGVVRFAGLARRAGLPVYALGGIDGATAARLMGSGAIGIAAIGAFRP</sequence>
<dbReference type="InterPro" id="IPR022998">
    <property type="entry name" value="ThiamineP_synth_TenI"/>
</dbReference>
<keyword evidence="3" id="KW-1185">Reference proteome</keyword>
<dbReference type="EMBL" id="QGLE01000006">
    <property type="protein sequence ID" value="PWR22593.1"/>
    <property type="molecule type" value="Genomic_DNA"/>
</dbReference>
<dbReference type="AlphaFoldDB" id="A0A317EBB9"/>
<dbReference type="GO" id="GO:0009228">
    <property type="term" value="P:thiamine biosynthetic process"/>
    <property type="evidence" value="ECO:0007669"/>
    <property type="project" value="UniProtKB-KW"/>
</dbReference>
<dbReference type="OrthoDB" id="8446047at2"/>
<gene>
    <name evidence="2" type="ORF">DKG74_12020</name>
</gene>
<dbReference type="InterPro" id="IPR036206">
    <property type="entry name" value="ThiamineP_synth_sf"/>
</dbReference>
<dbReference type="Gene3D" id="3.20.20.70">
    <property type="entry name" value="Aldolase class I"/>
    <property type="match status" value="1"/>
</dbReference>
<dbReference type="Proteomes" id="UP000245461">
    <property type="component" value="Unassembled WGS sequence"/>
</dbReference>
<feature type="domain" description="Thiamine phosphate synthase/TenI" evidence="1">
    <location>
        <begin position="46"/>
        <end position="193"/>
    </location>
</feature>
<protein>
    <submittedName>
        <fullName evidence="2">Thiamine phosphate synthase</fullName>
    </submittedName>
</protein>
<organism evidence="2 3">
    <name type="scientific">Zavarzinia aquatilis</name>
    <dbReference type="NCBI Taxonomy" id="2211142"/>
    <lineage>
        <taxon>Bacteria</taxon>
        <taxon>Pseudomonadati</taxon>
        <taxon>Pseudomonadota</taxon>
        <taxon>Alphaproteobacteria</taxon>
        <taxon>Rhodospirillales</taxon>
        <taxon>Zavarziniaceae</taxon>
        <taxon>Zavarzinia</taxon>
    </lineage>
</organism>
<accession>A0A317EBB9</accession>
<comment type="caution">
    <text evidence="2">The sequence shown here is derived from an EMBL/GenBank/DDBJ whole genome shotgun (WGS) entry which is preliminary data.</text>
</comment>
<name>A0A317EBB9_9PROT</name>
<dbReference type="Pfam" id="PF02581">
    <property type="entry name" value="TMP-TENI"/>
    <property type="match status" value="1"/>
</dbReference>
<evidence type="ECO:0000259" key="1">
    <source>
        <dbReference type="Pfam" id="PF02581"/>
    </source>
</evidence>
<reference evidence="2 3" key="1">
    <citation type="submission" date="2018-05" db="EMBL/GenBank/DDBJ databases">
        <title>Zavarzinia sp. HR-AS.</title>
        <authorList>
            <person name="Lee Y."/>
            <person name="Jeon C.O."/>
        </authorList>
    </citation>
    <scope>NUCLEOTIDE SEQUENCE [LARGE SCALE GENOMIC DNA]</scope>
    <source>
        <strain evidence="2 3">HR-AS</strain>
    </source>
</reference>
<evidence type="ECO:0000313" key="3">
    <source>
        <dbReference type="Proteomes" id="UP000245461"/>
    </source>
</evidence>
<dbReference type="SUPFAM" id="SSF51391">
    <property type="entry name" value="Thiamin phosphate synthase"/>
    <property type="match status" value="1"/>
</dbReference>
<proteinExistence type="predicted"/>